<dbReference type="Pfam" id="PF10884">
    <property type="entry name" value="DUF2683"/>
    <property type="match status" value="1"/>
</dbReference>
<organism evidence="2 3">
    <name type="scientific">Moheibacter lacus</name>
    <dbReference type="NCBI Taxonomy" id="2745851"/>
    <lineage>
        <taxon>Bacteria</taxon>
        <taxon>Pseudomonadati</taxon>
        <taxon>Bacteroidota</taxon>
        <taxon>Flavobacteriia</taxon>
        <taxon>Flavobacteriales</taxon>
        <taxon>Weeksellaceae</taxon>
        <taxon>Moheibacter</taxon>
    </lineage>
</organism>
<dbReference type="Gene3D" id="3.40.1620.10">
    <property type="entry name" value="YefM-like domain"/>
    <property type="match status" value="1"/>
</dbReference>
<proteinExistence type="inferred from homology"/>
<keyword evidence="3" id="KW-1185">Reference proteome</keyword>
<dbReference type="AlphaFoldDB" id="A0A838ZQ78"/>
<dbReference type="Proteomes" id="UP000552241">
    <property type="component" value="Unassembled WGS sequence"/>
</dbReference>
<dbReference type="EMBL" id="JACDZE010000002">
    <property type="protein sequence ID" value="MBA5629867.1"/>
    <property type="molecule type" value="Genomic_DNA"/>
</dbReference>
<comment type="caution">
    <text evidence="2">The sequence shown here is derived from an EMBL/GenBank/DDBJ whole genome shotgun (WGS) entry which is preliminary data.</text>
</comment>
<reference evidence="2 3" key="1">
    <citation type="submission" date="2020-07" db="EMBL/GenBank/DDBJ databases">
        <title>Moheibacter lacus sp. nov., a member of the family Flavobacteriaceae isolated from freshwater lake sediment.</title>
        <authorList>
            <person name="Liu Y."/>
        </authorList>
    </citation>
    <scope>NUCLEOTIDE SEQUENCE [LARGE SCALE GENOMIC DNA]</scope>
    <source>
        <strain evidence="2 3">BDHS18</strain>
    </source>
</reference>
<dbReference type="InterPro" id="IPR036165">
    <property type="entry name" value="YefM-like_sf"/>
</dbReference>
<evidence type="ECO:0000256" key="1">
    <source>
        <dbReference type="ARBA" id="ARBA00009981"/>
    </source>
</evidence>
<accession>A0A838ZQ78</accession>
<sequence length="84" mass="9645">MKTITVSEFRKNIKKYADLARTEKVIVNRGEGKAFAIVPLEEVEDPGYNPEFVKKIEKSLQEAEEGKTVTIKTEKELREFLDSL</sequence>
<dbReference type="InterPro" id="IPR020271">
    <property type="entry name" value="Uncharacterised_MJ1172"/>
</dbReference>
<evidence type="ECO:0000313" key="2">
    <source>
        <dbReference type="EMBL" id="MBA5629867.1"/>
    </source>
</evidence>
<dbReference type="SUPFAM" id="SSF143120">
    <property type="entry name" value="YefM-like"/>
    <property type="match status" value="1"/>
</dbReference>
<evidence type="ECO:0000313" key="3">
    <source>
        <dbReference type="Proteomes" id="UP000552241"/>
    </source>
</evidence>
<protein>
    <submittedName>
        <fullName evidence="2">Type II toxin-antitoxin system Phd/YefM family antitoxin</fullName>
    </submittedName>
</protein>
<comment type="similarity">
    <text evidence="1">Belongs to the phD/YefM antitoxin family.</text>
</comment>
<dbReference type="RefSeq" id="WP_182043476.1">
    <property type="nucleotide sequence ID" value="NZ_JACDZE010000002.1"/>
</dbReference>
<name>A0A838ZQ78_9FLAO</name>
<gene>
    <name evidence="2" type="ORF">HU137_08815</name>
</gene>